<reference evidence="6" key="1">
    <citation type="journal article" date="2019" name="Int. J. Syst. Evol. Microbiol.">
        <title>The Global Catalogue of Microorganisms (GCM) 10K type strain sequencing project: providing services to taxonomists for standard genome sequencing and annotation.</title>
        <authorList>
            <consortium name="The Broad Institute Genomics Platform"/>
            <consortium name="The Broad Institute Genome Sequencing Center for Infectious Disease"/>
            <person name="Wu L."/>
            <person name="Ma J."/>
        </authorList>
    </citation>
    <scope>NUCLEOTIDE SEQUENCE [LARGE SCALE GENOMIC DNA]</scope>
    <source>
        <strain evidence="6">CGMCC 1.12769</strain>
    </source>
</reference>
<dbReference type="Pfam" id="PF23915">
    <property type="entry name" value="SusG_C"/>
    <property type="match status" value="1"/>
</dbReference>
<dbReference type="SMART" id="SM00642">
    <property type="entry name" value="Aamy"/>
    <property type="match status" value="1"/>
</dbReference>
<dbReference type="NCBIfam" id="NF008183">
    <property type="entry name" value="PRK10933.1"/>
    <property type="match status" value="1"/>
</dbReference>
<dbReference type="SUPFAM" id="SSF51445">
    <property type="entry name" value="(Trans)glycosidases"/>
    <property type="match status" value="1"/>
</dbReference>
<dbReference type="Gene3D" id="3.20.20.80">
    <property type="entry name" value="Glycosidases"/>
    <property type="match status" value="1"/>
</dbReference>
<dbReference type="Gene3D" id="2.60.40.1180">
    <property type="entry name" value="Golgi alpha-mannosidase II"/>
    <property type="match status" value="1"/>
</dbReference>
<name>A0ABQ1YC68_9BACL</name>
<dbReference type="SUPFAM" id="SSF51011">
    <property type="entry name" value="Glycosyl hydrolase domain"/>
    <property type="match status" value="1"/>
</dbReference>
<dbReference type="Gene3D" id="3.90.400.10">
    <property type="entry name" value="Oligo-1,6-glucosidase, Domain 2"/>
    <property type="match status" value="1"/>
</dbReference>
<keyword evidence="6" id="KW-1185">Reference proteome</keyword>
<evidence type="ECO:0000256" key="3">
    <source>
        <dbReference type="ARBA" id="ARBA00023295"/>
    </source>
</evidence>
<keyword evidence="3" id="KW-0326">Glycosidase</keyword>
<dbReference type="PANTHER" id="PTHR10357">
    <property type="entry name" value="ALPHA-AMYLASE FAMILY MEMBER"/>
    <property type="match status" value="1"/>
</dbReference>
<dbReference type="InterPro" id="IPR045857">
    <property type="entry name" value="O16G_dom_2"/>
</dbReference>
<gene>
    <name evidence="5" type="primary">dexB</name>
    <name evidence="5" type="ORF">GCM10008013_15530</name>
</gene>
<dbReference type="InterPro" id="IPR056300">
    <property type="entry name" value="SusG-like_C"/>
</dbReference>
<feature type="domain" description="Glycosyl hydrolase family 13 catalytic" evidence="4">
    <location>
        <begin position="24"/>
        <end position="416"/>
    </location>
</feature>
<protein>
    <submittedName>
        <fullName evidence="5">Alpha-glucosidase</fullName>
    </submittedName>
</protein>
<evidence type="ECO:0000256" key="2">
    <source>
        <dbReference type="ARBA" id="ARBA00022801"/>
    </source>
</evidence>
<evidence type="ECO:0000313" key="6">
    <source>
        <dbReference type="Proteomes" id="UP000659344"/>
    </source>
</evidence>
<accession>A0ABQ1YC68</accession>
<dbReference type="EMBL" id="BMFT01000001">
    <property type="protein sequence ID" value="GGH19085.1"/>
    <property type="molecule type" value="Genomic_DNA"/>
</dbReference>
<dbReference type="InterPro" id="IPR006047">
    <property type="entry name" value="GH13_cat_dom"/>
</dbReference>
<dbReference type="Proteomes" id="UP000659344">
    <property type="component" value="Unassembled WGS sequence"/>
</dbReference>
<dbReference type="InterPro" id="IPR017853">
    <property type="entry name" value="GH"/>
</dbReference>
<dbReference type="InterPro" id="IPR013780">
    <property type="entry name" value="Glyco_hydro_b"/>
</dbReference>
<evidence type="ECO:0000256" key="1">
    <source>
        <dbReference type="ARBA" id="ARBA00008061"/>
    </source>
</evidence>
<comment type="caution">
    <text evidence="5">The sequence shown here is derived from an EMBL/GenBank/DDBJ whole genome shotgun (WGS) entry which is preliminary data.</text>
</comment>
<dbReference type="PANTHER" id="PTHR10357:SF179">
    <property type="entry name" value="NEUTRAL AND BASIC AMINO ACID TRANSPORT PROTEIN RBAT"/>
    <property type="match status" value="1"/>
</dbReference>
<dbReference type="CDD" id="cd11333">
    <property type="entry name" value="AmyAc_SI_OligoGlu_DGase"/>
    <property type="match status" value="1"/>
</dbReference>
<comment type="similarity">
    <text evidence="1">Belongs to the glycosyl hydrolase 13 family.</text>
</comment>
<evidence type="ECO:0000259" key="4">
    <source>
        <dbReference type="SMART" id="SM00642"/>
    </source>
</evidence>
<proteinExistence type="inferred from homology"/>
<sequence length="550" mass="63681">MELMSETTPVEKEVKWWQTAVVYQIYPRSFQDSDGDGIGDLRGIINRIDYLKYLGITAIWLSPVYKSPNDDNGYDISDYQDIMDEFGTMEDMEELIAKANDAGIKMIMDLVVNHTSDEHKWFVEAKKSKDNEYRDYYIWRDPVDGGVPNGLTSTFSGTAWELDEASGQYFLHLFSKRQPDLNWENEKVRQEVYNMMNFWLDKGVGGFRMDVIDLVGKIPDQEITGNGPKLHDYLQEMNQQTFGSHDVLTVGETWGATPEIAKLYSDPKRKELSMVFQFEHVSLDQQEGKDKWDLKPLSVADLKRVLAKWQTSLGDEGWNSLFWNNHDLPRIVSRWGNDQQFHDQSAKMYAVLLHMMKGTPYIYQGEEIGMTNYPVTTIDEVEDIESVNMYHDRLANGYAVEDIIASINAKGRDNARTPIQWDDSDHAGFTTGTPWLHVNPNHKLINVKDNLENLDSIFHTYRRLIHLRQNNPIIVWGDFELIEHTAEEVFAYYREYEGLKWLIVANISSTDNEFSVDAEVAEIIISNYNRQEIVVKSVKLKPYEVFVVKV</sequence>
<keyword evidence="2" id="KW-0378">Hydrolase</keyword>
<dbReference type="Pfam" id="PF00128">
    <property type="entry name" value="Alpha-amylase"/>
    <property type="match status" value="1"/>
</dbReference>
<evidence type="ECO:0000313" key="5">
    <source>
        <dbReference type="EMBL" id="GGH19085.1"/>
    </source>
</evidence>
<organism evidence="5 6">
    <name type="scientific">Paenibacillus segetis</name>
    <dbReference type="NCBI Taxonomy" id="1325360"/>
    <lineage>
        <taxon>Bacteria</taxon>
        <taxon>Bacillati</taxon>
        <taxon>Bacillota</taxon>
        <taxon>Bacilli</taxon>
        <taxon>Bacillales</taxon>
        <taxon>Paenibacillaceae</taxon>
        <taxon>Paenibacillus</taxon>
    </lineage>
</organism>